<feature type="non-terminal residue" evidence="1">
    <location>
        <position position="1"/>
    </location>
</feature>
<protein>
    <submittedName>
        <fullName evidence="1">Uncharacterized protein</fullName>
    </submittedName>
</protein>
<dbReference type="AlphaFoldDB" id="A0A0K2TDB6"/>
<sequence>YYQRSYPLFTPVVITIQEFCYVLTRLTNGFKPTANSLNIIKVAIYCKLIYIPAHSLYCLPTRLTNEFNPTTNSCIIIRDATIDSVDIPANGLS</sequence>
<accession>A0A0K2TDB6</accession>
<organism evidence="1">
    <name type="scientific">Lepeophtheirus salmonis</name>
    <name type="common">Salmon louse</name>
    <name type="synonym">Caligus salmonis</name>
    <dbReference type="NCBI Taxonomy" id="72036"/>
    <lineage>
        <taxon>Eukaryota</taxon>
        <taxon>Metazoa</taxon>
        <taxon>Ecdysozoa</taxon>
        <taxon>Arthropoda</taxon>
        <taxon>Crustacea</taxon>
        <taxon>Multicrustacea</taxon>
        <taxon>Hexanauplia</taxon>
        <taxon>Copepoda</taxon>
        <taxon>Siphonostomatoida</taxon>
        <taxon>Caligidae</taxon>
        <taxon>Lepeophtheirus</taxon>
    </lineage>
</organism>
<dbReference type="EMBL" id="HACA01006642">
    <property type="protein sequence ID" value="CDW24003.1"/>
    <property type="molecule type" value="Transcribed_RNA"/>
</dbReference>
<evidence type="ECO:0000313" key="1">
    <source>
        <dbReference type="EMBL" id="CDW24003.1"/>
    </source>
</evidence>
<proteinExistence type="predicted"/>
<reference evidence="1" key="1">
    <citation type="submission" date="2014-05" db="EMBL/GenBank/DDBJ databases">
        <authorList>
            <person name="Chronopoulou M."/>
        </authorList>
    </citation>
    <scope>NUCLEOTIDE SEQUENCE</scope>
    <source>
        <tissue evidence="1">Whole organism</tissue>
    </source>
</reference>
<name>A0A0K2TDB6_LEPSM</name>